<sequence>MMAENKLPVAGLLALAMAGFIAIMTETVPAGLLSQISQDLGVSSSMAGQLVTAYALGSLLAAIPLTLATRGWMRRKALLTSVIGFFLFNTLSTFSKDYTLTLVARFFAGAAAGLAWGLIAGYARRMVVPELQGRAMTLAMIGTPVALALGVPIGTWFGALVGWRSVFGIMSALTLMLIIWILLKVPNFPGEARQKSLSLYQVWRLPGIRPILWVIFAWVAAHNILYTYIVPFLATYGLQMQADRVLLIFGVSALLGIALTGWLVDRWLRRTVLASLLLFALITLAFAVFTTSASVLYSGVFIWGLTFGGAATLLQTASADAAGDSTDVAQSMVVVAWNLAIAAGGIIGGVLLQNRGAVSFPWAMLLLLLAGLLVVLMARERGFKSGPRHAETIDESKDYSCSE</sequence>
<keyword evidence="2" id="KW-1003">Cell membrane</keyword>
<proteinExistence type="predicted"/>
<evidence type="ECO:0000256" key="1">
    <source>
        <dbReference type="ARBA" id="ARBA00004651"/>
    </source>
</evidence>
<comment type="subcellular location">
    <subcellularLocation>
        <location evidence="1">Cell membrane</location>
        <topology evidence="1">Multi-pass membrane protein</topology>
    </subcellularLocation>
</comment>
<dbReference type="AlphaFoldDB" id="A0AB39VSE7"/>
<dbReference type="Pfam" id="PF07690">
    <property type="entry name" value="MFS_1"/>
    <property type="match status" value="1"/>
</dbReference>
<evidence type="ECO:0000256" key="2">
    <source>
        <dbReference type="ARBA" id="ARBA00022475"/>
    </source>
</evidence>
<dbReference type="PANTHER" id="PTHR43124:SF3">
    <property type="entry name" value="CHLORAMPHENICOL EFFLUX PUMP RV0191"/>
    <property type="match status" value="1"/>
</dbReference>
<evidence type="ECO:0000256" key="3">
    <source>
        <dbReference type="ARBA" id="ARBA00022692"/>
    </source>
</evidence>
<evidence type="ECO:0000259" key="7">
    <source>
        <dbReference type="PROSITE" id="PS50850"/>
    </source>
</evidence>
<dbReference type="InterPro" id="IPR020846">
    <property type="entry name" value="MFS_dom"/>
</dbReference>
<feature type="transmembrane region" description="Helical" evidence="6">
    <location>
        <begin position="295"/>
        <end position="314"/>
    </location>
</feature>
<feature type="transmembrane region" description="Helical" evidence="6">
    <location>
        <begin position="135"/>
        <end position="157"/>
    </location>
</feature>
<dbReference type="PANTHER" id="PTHR43124">
    <property type="entry name" value="PURINE EFFLUX PUMP PBUE"/>
    <property type="match status" value="1"/>
</dbReference>
<feature type="transmembrane region" description="Helical" evidence="6">
    <location>
        <begin position="271"/>
        <end position="289"/>
    </location>
</feature>
<keyword evidence="3 6" id="KW-0812">Transmembrane</keyword>
<dbReference type="GO" id="GO:0005886">
    <property type="term" value="C:plasma membrane"/>
    <property type="evidence" value="ECO:0007669"/>
    <property type="project" value="UniProtKB-SubCell"/>
</dbReference>
<feature type="transmembrane region" description="Helical" evidence="6">
    <location>
        <begin position="211"/>
        <end position="233"/>
    </location>
</feature>
<dbReference type="PROSITE" id="PS50850">
    <property type="entry name" value="MFS"/>
    <property type="match status" value="1"/>
</dbReference>
<dbReference type="GO" id="GO:0022857">
    <property type="term" value="F:transmembrane transporter activity"/>
    <property type="evidence" value="ECO:0007669"/>
    <property type="project" value="InterPro"/>
</dbReference>
<accession>A0AB39VSE7</accession>
<dbReference type="InterPro" id="IPR036259">
    <property type="entry name" value="MFS_trans_sf"/>
</dbReference>
<dbReference type="InterPro" id="IPR011701">
    <property type="entry name" value="MFS"/>
</dbReference>
<dbReference type="Gene3D" id="1.20.1250.20">
    <property type="entry name" value="MFS general substrate transporter like domains"/>
    <property type="match status" value="1"/>
</dbReference>
<dbReference type="EMBL" id="CP165628">
    <property type="protein sequence ID" value="XDU73528.1"/>
    <property type="molecule type" value="Genomic_DNA"/>
</dbReference>
<keyword evidence="5 6" id="KW-0472">Membrane</keyword>
<feature type="transmembrane region" description="Helical" evidence="6">
    <location>
        <begin position="359"/>
        <end position="378"/>
    </location>
</feature>
<evidence type="ECO:0000256" key="5">
    <source>
        <dbReference type="ARBA" id="ARBA00023136"/>
    </source>
</evidence>
<feature type="transmembrane region" description="Helical" evidence="6">
    <location>
        <begin position="77"/>
        <end position="94"/>
    </location>
</feature>
<dbReference type="InterPro" id="IPR050189">
    <property type="entry name" value="MFS_Efflux_Transporters"/>
</dbReference>
<gene>
    <name evidence="8" type="ORF">AB3G37_05350</name>
</gene>
<organism evidence="8">
    <name type="scientific">Rouxiella sp. WC2420</name>
    <dbReference type="NCBI Taxonomy" id="3234145"/>
    <lineage>
        <taxon>Bacteria</taxon>
        <taxon>Pseudomonadati</taxon>
        <taxon>Pseudomonadota</taxon>
        <taxon>Gammaproteobacteria</taxon>
        <taxon>Enterobacterales</taxon>
        <taxon>Yersiniaceae</taxon>
        <taxon>Rouxiella</taxon>
    </lineage>
</organism>
<protein>
    <submittedName>
        <fullName evidence="8">MFS transporter</fullName>
    </submittedName>
</protein>
<name>A0AB39VSE7_9GAMM</name>
<feature type="transmembrane region" description="Helical" evidence="6">
    <location>
        <begin position="245"/>
        <end position="264"/>
    </location>
</feature>
<dbReference type="RefSeq" id="WP_369789939.1">
    <property type="nucleotide sequence ID" value="NZ_CP165628.1"/>
</dbReference>
<evidence type="ECO:0000256" key="6">
    <source>
        <dbReference type="SAM" id="Phobius"/>
    </source>
</evidence>
<evidence type="ECO:0000313" key="8">
    <source>
        <dbReference type="EMBL" id="XDU73528.1"/>
    </source>
</evidence>
<dbReference type="SUPFAM" id="SSF103473">
    <property type="entry name" value="MFS general substrate transporter"/>
    <property type="match status" value="1"/>
</dbReference>
<reference evidence="8" key="1">
    <citation type="submission" date="2024-07" db="EMBL/GenBank/DDBJ databases">
        <authorList>
            <person name="Biller S.J."/>
        </authorList>
    </citation>
    <scope>NUCLEOTIDE SEQUENCE</scope>
    <source>
        <strain evidence="8">WC2420</strain>
    </source>
</reference>
<dbReference type="CDD" id="cd17324">
    <property type="entry name" value="MFS_NepI_like"/>
    <property type="match status" value="1"/>
</dbReference>
<feature type="domain" description="Major facilitator superfamily (MFS) profile" evidence="7">
    <location>
        <begin position="11"/>
        <end position="382"/>
    </location>
</feature>
<keyword evidence="4 6" id="KW-1133">Transmembrane helix</keyword>
<evidence type="ECO:0000256" key="4">
    <source>
        <dbReference type="ARBA" id="ARBA00022989"/>
    </source>
</evidence>
<feature type="transmembrane region" description="Helical" evidence="6">
    <location>
        <begin position="100"/>
        <end position="123"/>
    </location>
</feature>
<feature type="transmembrane region" description="Helical" evidence="6">
    <location>
        <begin position="46"/>
        <end position="65"/>
    </location>
</feature>
<feature type="transmembrane region" description="Helical" evidence="6">
    <location>
        <begin position="335"/>
        <end position="353"/>
    </location>
</feature>
<feature type="transmembrane region" description="Helical" evidence="6">
    <location>
        <begin position="163"/>
        <end position="183"/>
    </location>
</feature>